<organism evidence="1 2">
    <name type="scientific">Actinidia rufa</name>
    <dbReference type="NCBI Taxonomy" id="165716"/>
    <lineage>
        <taxon>Eukaryota</taxon>
        <taxon>Viridiplantae</taxon>
        <taxon>Streptophyta</taxon>
        <taxon>Embryophyta</taxon>
        <taxon>Tracheophyta</taxon>
        <taxon>Spermatophyta</taxon>
        <taxon>Magnoliopsida</taxon>
        <taxon>eudicotyledons</taxon>
        <taxon>Gunneridae</taxon>
        <taxon>Pentapetalae</taxon>
        <taxon>asterids</taxon>
        <taxon>Ericales</taxon>
        <taxon>Actinidiaceae</taxon>
        <taxon>Actinidia</taxon>
    </lineage>
</organism>
<sequence length="122" mass="14001">MFRGWRLVAKLGSNLFCDCSCACEIFHVLQIRPLLHQELRKVRLFLANVAAQLKNKNIITDIKVDTNSKVGEFVYRKRWDTHHGGHTLQHKEKYGHTSQEGIPFQHKARQAIGHISGKLISS</sequence>
<dbReference type="OrthoDB" id="7827681at2759"/>
<comment type="caution">
    <text evidence="1">The sequence shown here is derived from an EMBL/GenBank/DDBJ whole genome shotgun (WGS) entry which is preliminary data.</text>
</comment>
<evidence type="ECO:0000313" key="1">
    <source>
        <dbReference type="EMBL" id="GFY81237.1"/>
    </source>
</evidence>
<dbReference type="EMBL" id="BJWL01000001">
    <property type="protein sequence ID" value="GFY81237.1"/>
    <property type="molecule type" value="Genomic_DNA"/>
</dbReference>
<protein>
    <submittedName>
        <fullName evidence="1">Voltage dependent anion channel 1</fullName>
    </submittedName>
</protein>
<dbReference type="AlphaFoldDB" id="A0A7J0E6E5"/>
<name>A0A7J0E6E5_9ERIC</name>
<keyword evidence="2" id="KW-1185">Reference proteome</keyword>
<evidence type="ECO:0000313" key="2">
    <source>
        <dbReference type="Proteomes" id="UP000585474"/>
    </source>
</evidence>
<proteinExistence type="predicted"/>
<accession>A0A7J0E6E5</accession>
<reference evidence="1 2" key="1">
    <citation type="submission" date="2019-07" db="EMBL/GenBank/DDBJ databases">
        <title>De Novo Assembly of kiwifruit Actinidia rufa.</title>
        <authorList>
            <person name="Sugita-Konishi S."/>
            <person name="Sato K."/>
            <person name="Mori E."/>
            <person name="Abe Y."/>
            <person name="Kisaki G."/>
            <person name="Hamano K."/>
            <person name="Suezawa K."/>
            <person name="Otani M."/>
            <person name="Fukuda T."/>
            <person name="Manabe T."/>
            <person name="Gomi K."/>
            <person name="Tabuchi M."/>
            <person name="Akimitsu K."/>
            <person name="Kataoka I."/>
        </authorList>
    </citation>
    <scope>NUCLEOTIDE SEQUENCE [LARGE SCALE GENOMIC DNA]</scope>
    <source>
        <strain evidence="2">cv. Fuchu</strain>
    </source>
</reference>
<gene>
    <name evidence="1" type="ORF">Acr_01g0010460</name>
</gene>
<dbReference type="Proteomes" id="UP000585474">
    <property type="component" value="Unassembled WGS sequence"/>
</dbReference>